<feature type="compositionally biased region" description="Pro residues" evidence="1">
    <location>
        <begin position="67"/>
        <end position="83"/>
    </location>
</feature>
<sequence>MNRSIRATTVLAVAAAVVVACGRAPEPPSAALPETTASAEETAESPTVETSEPQPTHSHPAATTRPAPKPRPNPPTTPKPQPKPPDRWVLSSADRRSIEQRTHISFLSINAADSLRTYCPKHDACIKIAFDVDPGLGHEDEDCWIDHVVIPDPLHEGGTITWVVNNLCDSAE</sequence>
<evidence type="ECO:0000313" key="3">
    <source>
        <dbReference type="Proteomes" id="UP000267081"/>
    </source>
</evidence>
<keyword evidence="3" id="KW-1185">Reference proteome</keyword>
<reference evidence="2 3" key="1">
    <citation type="submission" date="2018-12" db="EMBL/GenBank/DDBJ databases">
        <title>Amycolatopsis eburnea sp. nov. actinomycete associate with arbuscular mycorrhiza fungal spore.</title>
        <authorList>
            <person name="Lumyong S."/>
            <person name="Chaiya L."/>
        </authorList>
    </citation>
    <scope>NUCLEOTIDE SEQUENCE [LARGE SCALE GENOMIC DNA]</scope>
    <source>
        <strain evidence="2 3">GLM-1</strain>
    </source>
</reference>
<dbReference type="AlphaFoldDB" id="A0A427T0J8"/>
<evidence type="ECO:0000313" key="2">
    <source>
        <dbReference type="EMBL" id="RSD10696.1"/>
    </source>
</evidence>
<protein>
    <submittedName>
        <fullName evidence="2">Uncharacterized protein</fullName>
    </submittedName>
</protein>
<dbReference type="PROSITE" id="PS51257">
    <property type="entry name" value="PROKAR_LIPOPROTEIN"/>
    <property type="match status" value="1"/>
</dbReference>
<dbReference type="Proteomes" id="UP000267081">
    <property type="component" value="Unassembled WGS sequence"/>
</dbReference>
<dbReference type="RefSeq" id="WP_125314840.1">
    <property type="nucleotide sequence ID" value="NZ_RSEC01000060.1"/>
</dbReference>
<accession>A0A427T0J8</accession>
<gene>
    <name evidence="2" type="ORF">EIY87_38390</name>
</gene>
<feature type="region of interest" description="Disordered" evidence="1">
    <location>
        <begin position="24"/>
        <end position="89"/>
    </location>
</feature>
<name>A0A427T0J8_9PSEU</name>
<comment type="caution">
    <text evidence="2">The sequence shown here is derived from an EMBL/GenBank/DDBJ whole genome shotgun (WGS) entry which is preliminary data.</text>
</comment>
<dbReference type="EMBL" id="RSEC01000060">
    <property type="protein sequence ID" value="RSD10696.1"/>
    <property type="molecule type" value="Genomic_DNA"/>
</dbReference>
<organism evidence="2 3">
    <name type="scientific">Amycolatopsis eburnea</name>
    <dbReference type="NCBI Taxonomy" id="2267691"/>
    <lineage>
        <taxon>Bacteria</taxon>
        <taxon>Bacillati</taxon>
        <taxon>Actinomycetota</taxon>
        <taxon>Actinomycetes</taxon>
        <taxon>Pseudonocardiales</taxon>
        <taxon>Pseudonocardiaceae</taxon>
        <taxon>Amycolatopsis</taxon>
    </lineage>
</organism>
<proteinExistence type="predicted"/>
<dbReference type="OrthoDB" id="9968176at2"/>
<evidence type="ECO:0000256" key="1">
    <source>
        <dbReference type="SAM" id="MobiDB-lite"/>
    </source>
</evidence>
<feature type="compositionally biased region" description="Low complexity" evidence="1">
    <location>
        <begin position="31"/>
        <end position="53"/>
    </location>
</feature>